<dbReference type="RefSeq" id="WP_340292534.1">
    <property type="nucleotide sequence ID" value="NZ_JBBEOI010000075.1"/>
</dbReference>
<gene>
    <name evidence="9" type="ORF">ACFOLH_17555</name>
</gene>
<comment type="caution">
    <text evidence="9">The sequence shown here is derived from an EMBL/GenBank/DDBJ whole genome shotgun (WGS) entry which is preliminary data.</text>
</comment>
<dbReference type="InterPro" id="IPR010065">
    <property type="entry name" value="AA_ABC_transptr_permease_3TM"/>
</dbReference>
<dbReference type="Pfam" id="PF00528">
    <property type="entry name" value="BPD_transp_1"/>
    <property type="match status" value="1"/>
</dbReference>
<reference evidence="10" key="1">
    <citation type="journal article" date="2019" name="Int. J. Syst. Evol. Microbiol.">
        <title>The Global Catalogue of Microorganisms (GCM) 10K type strain sequencing project: providing services to taxonomists for standard genome sequencing and annotation.</title>
        <authorList>
            <consortium name="The Broad Institute Genomics Platform"/>
            <consortium name="The Broad Institute Genome Sequencing Center for Infectious Disease"/>
            <person name="Wu L."/>
            <person name="Ma J."/>
        </authorList>
    </citation>
    <scope>NUCLEOTIDE SEQUENCE [LARGE SCALE GENOMIC DNA]</scope>
    <source>
        <strain evidence="10">NCAIM B.02333</strain>
    </source>
</reference>
<keyword evidence="6 7" id="KW-0472">Membrane</keyword>
<dbReference type="PANTHER" id="PTHR30614">
    <property type="entry name" value="MEMBRANE COMPONENT OF AMINO ACID ABC TRANSPORTER"/>
    <property type="match status" value="1"/>
</dbReference>
<keyword evidence="10" id="KW-1185">Reference proteome</keyword>
<feature type="transmembrane region" description="Helical" evidence="7">
    <location>
        <begin position="242"/>
        <end position="259"/>
    </location>
</feature>
<dbReference type="PANTHER" id="PTHR30614:SF21">
    <property type="entry name" value="AMINO ACID ABC TRANSPORTER PERMEASE"/>
    <property type="match status" value="1"/>
</dbReference>
<feature type="transmembrane region" description="Helical" evidence="7">
    <location>
        <begin position="198"/>
        <end position="222"/>
    </location>
</feature>
<protein>
    <submittedName>
        <fullName evidence="9">Amino acid ABC transporter permease</fullName>
    </submittedName>
</protein>
<comment type="similarity">
    <text evidence="7">Belongs to the binding-protein-dependent transport system permease family.</text>
</comment>
<evidence type="ECO:0000259" key="8">
    <source>
        <dbReference type="PROSITE" id="PS50928"/>
    </source>
</evidence>
<name>A0ABV7WJV6_9MICO</name>
<dbReference type="SUPFAM" id="SSF161098">
    <property type="entry name" value="MetI-like"/>
    <property type="match status" value="1"/>
</dbReference>
<organism evidence="9 10">
    <name type="scientific">Aquipuribacter hungaricus</name>
    <dbReference type="NCBI Taxonomy" id="545624"/>
    <lineage>
        <taxon>Bacteria</taxon>
        <taxon>Bacillati</taxon>
        <taxon>Actinomycetota</taxon>
        <taxon>Actinomycetes</taxon>
        <taxon>Micrococcales</taxon>
        <taxon>Intrasporangiaceae</taxon>
        <taxon>Aquipuribacter</taxon>
    </lineage>
</organism>
<dbReference type="CDD" id="cd06261">
    <property type="entry name" value="TM_PBP2"/>
    <property type="match status" value="1"/>
</dbReference>
<evidence type="ECO:0000256" key="3">
    <source>
        <dbReference type="ARBA" id="ARBA00022475"/>
    </source>
</evidence>
<feature type="transmembrane region" description="Helical" evidence="7">
    <location>
        <begin position="107"/>
        <end position="129"/>
    </location>
</feature>
<dbReference type="InterPro" id="IPR035906">
    <property type="entry name" value="MetI-like_sf"/>
</dbReference>
<feature type="transmembrane region" description="Helical" evidence="7">
    <location>
        <begin position="141"/>
        <end position="161"/>
    </location>
</feature>
<dbReference type="EMBL" id="JBHRWW010000017">
    <property type="protein sequence ID" value="MFC3690155.1"/>
    <property type="molecule type" value="Genomic_DNA"/>
</dbReference>
<evidence type="ECO:0000313" key="10">
    <source>
        <dbReference type="Proteomes" id="UP001595685"/>
    </source>
</evidence>
<keyword evidence="5 7" id="KW-1133">Transmembrane helix</keyword>
<proteinExistence type="inferred from homology"/>
<dbReference type="Gene3D" id="1.10.3720.10">
    <property type="entry name" value="MetI-like"/>
    <property type="match status" value="1"/>
</dbReference>
<comment type="subcellular location">
    <subcellularLocation>
        <location evidence="1 7">Cell membrane</location>
        <topology evidence="1 7">Multi-pass membrane protein</topology>
    </subcellularLocation>
</comment>
<feature type="transmembrane region" description="Helical" evidence="7">
    <location>
        <begin position="20"/>
        <end position="40"/>
    </location>
</feature>
<keyword evidence="3" id="KW-1003">Cell membrane</keyword>
<feature type="transmembrane region" description="Helical" evidence="7">
    <location>
        <begin position="73"/>
        <end position="95"/>
    </location>
</feature>
<evidence type="ECO:0000256" key="4">
    <source>
        <dbReference type="ARBA" id="ARBA00022692"/>
    </source>
</evidence>
<evidence type="ECO:0000256" key="5">
    <source>
        <dbReference type="ARBA" id="ARBA00022989"/>
    </source>
</evidence>
<feature type="domain" description="ABC transmembrane type-1" evidence="8">
    <location>
        <begin position="73"/>
        <end position="263"/>
    </location>
</feature>
<dbReference type="InterPro" id="IPR000515">
    <property type="entry name" value="MetI-like"/>
</dbReference>
<evidence type="ECO:0000256" key="7">
    <source>
        <dbReference type="RuleBase" id="RU363032"/>
    </source>
</evidence>
<keyword evidence="2 7" id="KW-0813">Transport</keyword>
<dbReference type="PROSITE" id="PS50928">
    <property type="entry name" value="ABC_TM1"/>
    <property type="match status" value="1"/>
</dbReference>
<evidence type="ECO:0000256" key="2">
    <source>
        <dbReference type="ARBA" id="ARBA00022448"/>
    </source>
</evidence>
<dbReference type="Proteomes" id="UP001595685">
    <property type="component" value="Unassembled WGS sequence"/>
</dbReference>
<sequence>MSQSVLYDAPGPRARRRSLVISVVAGLVLVGLLVLAGLRLHREGQFAPELWSPLLWPGDEQFPAVWRQLGRGVYYTLLAAALAITFSLVIGTAVTTTRLMLGRRGRMPLVVLVELLRGSPVVVLIFFAGKILPAFGVDLSNLWYLVIGLTLYNSVVIAEILRAGVAALPRGQAEAGLAIGMTRRQTMLVVQMPQAFRLMLPALISQLVVIVKDTSLAGLILTGPDELLRISERVFRFLDNPLQTYTVIALVYIVVNLLLSRLATFAERRLSTARQGQPVTIDKDAAQMAANRELGGAGGGAGI</sequence>
<keyword evidence="4 7" id="KW-0812">Transmembrane</keyword>
<dbReference type="NCBIfam" id="TIGR01726">
    <property type="entry name" value="HEQRo_perm_3TM"/>
    <property type="match status" value="1"/>
</dbReference>
<dbReference type="InterPro" id="IPR043429">
    <property type="entry name" value="ArtM/GltK/GlnP/TcyL/YhdX-like"/>
</dbReference>
<accession>A0ABV7WJV6</accession>
<evidence type="ECO:0000313" key="9">
    <source>
        <dbReference type="EMBL" id="MFC3690155.1"/>
    </source>
</evidence>
<evidence type="ECO:0000256" key="1">
    <source>
        <dbReference type="ARBA" id="ARBA00004651"/>
    </source>
</evidence>
<evidence type="ECO:0000256" key="6">
    <source>
        <dbReference type="ARBA" id="ARBA00023136"/>
    </source>
</evidence>